<protein>
    <submittedName>
        <fullName evidence="1">Uncharacterized protein</fullName>
    </submittedName>
</protein>
<reference evidence="1 2" key="1">
    <citation type="submission" date="2013-05" db="EMBL/GenBank/DDBJ databases">
        <title>Draft genome sequence of Rubidibacter lacunae KORDI 51-2.</title>
        <authorList>
            <person name="Choi D.H."/>
            <person name="Noh J.H."/>
            <person name="Kwon K.-K."/>
            <person name="Lee J.-H."/>
            <person name="Ryu J.-Y."/>
        </authorList>
    </citation>
    <scope>NUCLEOTIDE SEQUENCE [LARGE SCALE GENOMIC DNA]</scope>
    <source>
        <strain evidence="1 2">KORDI 51-2</strain>
    </source>
</reference>
<keyword evidence="2" id="KW-1185">Reference proteome</keyword>
<gene>
    <name evidence="1" type="ORF">KR51_00019790</name>
</gene>
<name>U5DNX7_9CHRO</name>
<evidence type="ECO:0000313" key="2">
    <source>
        <dbReference type="Proteomes" id="UP000016960"/>
    </source>
</evidence>
<organism evidence="1 2">
    <name type="scientific">Rubidibacter lacunae KORDI 51-2</name>
    <dbReference type="NCBI Taxonomy" id="582515"/>
    <lineage>
        <taxon>Bacteria</taxon>
        <taxon>Bacillati</taxon>
        <taxon>Cyanobacteriota</taxon>
        <taxon>Cyanophyceae</taxon>
        <taxon>Oscillatoriophycideae</taxon>
        <taxon>Chroococcales</taxon>
        <taxon>Aphanothecaceae</taxon>
        <taxon>Rubidibacter</taxon>
    </lineage>
</organism>
<dbReference type="AlphaFoldDB" id="U5DNX7"/>
<dbReference type="InParanoid" id="U5DNX7"/>
<accession>U5DNX7</accession>
<sequence length="126" mass="13466">MRLHAVESNIAGVGSDIKGVESIIAGVDSDNADVESTLAGVGSTLLLLPASTPRERADPESRFWCWGTFAIAANKWVLVYSPERNGNAQCSGPVGCDCLQDGFRSELVFEPNHAGGQLRRVNLGFF</sequence>
<proteinExistence type="predicted"/>
<dbReference type="Proteomes" id="UP000016960">
    <property type="component" value="Unassembled WGS sequence"/>
</dbReference>
<evidence type="ECO:0000313" key="1">
    <source>
        <dbReference type="EMBL" id="ERN41410.1"/>
    </source>
</evidence>
<comment type="caution">
    <text evidence="1">The sequence shown here is derived from an EMBL/GenBank/DDBJ whole genome shotgun (WGS) entry which is preliminary data.</text>
</comment>
<dbReference type="STRING" id="582515.KR51_00019790"/>
<dbReference type="EMBL" id="ASSJ01000049">
    <property type="protein sequence ID" value="ERN41410.1"/>
    <property type="molecule type" value="Genomic_DNA"/>
</dbReference>